<dbReference type="EMBL" id="AP026801">
    <property type="protein sequence ID" value="BDR55597.1"/>
    <property type="molecule type" value="Genomic_DNA"/>
</dbReference>
<sequence>MKKIIFEQIGNIILVILLIAALVQTVILSKIQTNEYLFNIKFGFLWLIFIVAALLFSFVRVFFSKHWKGYDLKKGEFSTDDEREQLISYQATISAYKSVVIALVVSLILFFWFSTVSNNILLMKITGIILFGSSIIVGFCTYLINWLVLDQR</sequence>
<feature type="transmembrane region" description="Helical" evidence="1">
    <location>
        <begin position="93"/>
        <end position="113"/>
    </location>
</feature>
<feature type="transmembrane region" description="Helical" evidence="1">
    <location>
        <begin position="12"/>
        <end position="31"/>
    </location>
</feature>
<evidence type="ECO:0008006" key="4">
    <source>
        <dbReference type="Google" id="ProtNLM"/>
    </source>
</evidence>
<evidence type="ECO:0000313" key="2">
    <source>
        <dbReference type="EMBL" id="BDR55597.1"/>
    </source>
</evidence>
<proteinExistence type="predicted"/>
<dbReference type="KEGG" id="xak:KIMC2_01590"/>
<keyword evidence="1" id="KW-0472">Membrane</keyword>
<gene>
    <name evidence="2" type="ORF">KIMC2_01590</name>
</gene>
<organism evidence="2 3">
    <name type="scientific">Xylocopilactobacillus apis</name>
    <dbReference type="NCBI Taxonomy" id="2932183"/>
    <lineage>
        <taxon>Bacteria</taxon>
        <taxon>Bacillati</taxon>
        <taxon>Bacillota</taxon>
        <taxon>Bacilli</taxon>
        <taxon>Lactobacillales</taxon>
        <taxon>Lactobacillaceae</taxon>
        <taxon>Xylocopilactobacillus</taxon>
    </lineage>
</organism>
<dbReference type="RefSeq" id="WP_317697060.1">
    <property type="nucleotide sequence ID" value="NZ_AP026801.1"/>
</dbReference>
<evidence type="ECO:0000256" key="1">
    <source>
        <dbReference type="SAM" id="Phobius"/>
    </source>
</evidence>
<protein>
    <recommendedName>
        <fullName evidence="4">DUF3278 domain-containing protein</fullName>
    </recommendedName>
</protein>
<dbReference type="Proteomes" id="UP001321804">
    <property type="component" value="Chromosome"/>
</dbReference>
<keyword evidence="3" id="KW-1185">Reference proteome</keyword>
<keyword evidence="1" id="KW-1133">Transmembrane helix</keyword>
<feature type="transmembrane region" description="Helical" evidence="1">
    <location>
        <begin position="43"/>
        <end position="63"/>
    </location>
</feature>
<dbReference type="AlphaFoldDB" id="A0AAU9CNS0"/>
<keyword evidence="1" id="KW-0812">Transmembrane</keyword>
<accession>A0AAU9CNS0</accession>
<evidence type="ECO:0000313" key="3">
    <source>
        <dbReference type="Proteomes" id="UP001321804"/>
    </source>
</evidence>
<reference evidence="2 3" key="1">
    <citation type="journal article" date="2023" name="Microbiol. Spectr.">
        <title>Symbiosis of Carpenter Bees with Uncharacterized Lactic Acid Bacteria Showing NAD Auxotrophy.</title>
        <authorList>
            <person name="Kawasaki S."/>
            <person name="Ozawa K."/>
            <person name="Mori T."/>
            <person name="Yamamoto A."/>
            <person name="Ito M."/>
            <person name="Ohkuma M."/>
            <person name="Sakamoto M."/>
            <person name="Matsutani M."/>
        </authorList>
    </citation>
    <scope>NUCLEOTIDE SEQUENCE [LARGE SCALE GENOMIC DNA]</scope>
    <source>
        <strain evidence="2 3">KimC2</strain>
    </source>
</reference>
<name>A0AAU9CNS0_9LACO</name>
<feature type="transmembrane region" description="Helical" evidence="1">
    <location>
        <begin position="125"/>
        <end position="149"/>
    </location>
</feature>